<dbReference type="EMBL" id="AZHX01000139">
    <property type="protein sequence ID" value="ETX08763.1"/>
    <property type="molecule type" value="Genomic_DNA"/>
</dbReference>
<evidence type="ECO:0000313" key="1">
    <source>
        <dbReference type="EMBL" id="ETX08763.1"/>
    </source>
</evidence>
<gene>
    <name evidence="1" type="ORF">ETSY2_03490</name>
</gene>
<dbReference type="Proteomes" id="UP000019140">
    <property type="component" value="Unassembled WGS sequence"/>
</dbReference>
<proteinExistence type="predicted"/>
<protein>
    <submittedName>
        <fullName evidence="1">Uncharacterized protein</fullName>
    </submittedName>
</protein>
<comment type="caution">
    <text evidence="1">The sequence shown here is derived from an EMBL/GenBank/DDBJ whole genome shotgun (WGS) entry which is preliminary data.</text>
</comment>
<accession>W4MEY3</accession>
<keyword evidence="2" id="KW-1185">Reference proteome</keyword>
<dbReference type="HOGENOM" id="CLU_2599478_0_0_7"/>
<reference evidence="1 2" key="1">
    <citation type="journal article" date="2014" name="Nature">
        <title>An environmental bacterial taxon with a large and distinct metabolic repertoire.</title>
        <authorList>
            <person name="Wilson M.C."/>
            <person name="Mori T."/>
            <person name="Ruckert C."/>
            <person name="Uria A.R."/>
            <person name="Helf M.J."/>
            <person name="Takada K."/>
            <person name="Gernert C."/>
            <person name="Steffens U.A."/>
            <person name="Heycke N."/>
            <person name="Schmitt S."/>
            <person name="Rinke C."/>
            <person name="Helfrich E.J."/>
            <person name="Brachmann A.O."/>
            <person name="Gurgui C."/>
            <person name="Wakimoto T."/>
            <person name="Kracht M."/>
            <person name="Crusemann M."/>
            <person name="Hentschel U."/>
            <person name="Abe I."/>
            <person name="Matsunaga S."/>
            <person name="Kalinowski J."/>
            <person name="Takeyama H."/>
            <person name="Piel J."/>
        </authorList>
    </citation>
    <scope>NUCLEOTIDE SEQUENCE [LARGE SCALE GENOMIC DNA]</scope>
    <source>
        <strain evidence="2">TSY2</strain>
    </source>
</reference>
<dbReference type="AlphaFoldDB" id="W4MEY3"/>
<organism evidence="1 2">
    <name type="scientific">Candidatus Entotheonella gemina</name>
    <dbReference type="NCBI Taxonomy" id="1429439"/>
    <lineage>
        <taxon>Bacteria</taxon>
        <taxon>Pseudomonadati</taxon>
        <taxon>Nitrospinota/Tectimicrobiota group</taxon>
        <taxon>Candidatus Tectimicrobiota</taxon>
        <taxon>Candidatus Entotheonellia</taxon>
        <taxon>Candidatus Entotheonellales</taxon>
        <taxon>Candidatus Entotheonellaceae</taxon>
        <taxon>Candidatus Entotheonella</taxon>
    </lineage>
</organism>
<sequence>MMRPLMAKADAGVYIDRGGCQGWRDGDIEADRTTGGIVIVIPQQVGLTDAQFSHERAIRRRLQLRYRSLRRPGTPCLRL</sequence>
<name>W4MEY3_9BACT</name>
<evidence type="ECO:0000313" key="2">
    <source>
        <dbReference type="Proteomes" id="UP000019140"/>
    </source>
</evidence>